<dbReference type="GO" id="GO:0004798">
    <property type="term" value="F:dTMP kinase activity"/>
    <property type="evidence" value="ECO:0007669"/>
    <property type="project" value="UniProtKB-UniRule"/>
</dbReference>
<dbReference type="AlphaFoldDB" id="A0A2P6AUQ6"/>
<evidence type="ECO:0000256" key="6">
    <source>
        <dbReference type="ARBA" id="ARBA00022741"/>
    </source>
</evidence>
<keyword evidence="8 12" id="KW-0067">ATP-binding</keyword>
<gene>
    <name evidence="12" type="primary">tmk</name>
    <name evidence="14" type="ORF">C5O18_01605</name>
</gene>
<evidence type="ECO:0000256" key="7">
    <source>
        <dbReference type="ARBA" id="ARBA00022777"/>
    </source>
</evidence>
<evidence type="ECO:0000256" key="5">
    <source>
        <dbReference type="ARBA" id="ARBA00022727"/>
    </source>
</evidence>
<dbReference type="GO" id="GO:0006235">
    <property type="term" value="P:dTTP biosynthetic process"/>
    <property type="evidence" value="ECO:0007669"/>
    <property type="project" value="UniProtKB-UniRule"/>
</dbReference>
<evidence type="ECO:0000259" key="13">
    <source>
        <dbReference type="Pfam" id="PF02223"/>
    </source>
</evidence>
<dbReference type="GO" id="GO:0005524">
    <property type="term" value="F:ATP binding"/>
    <property type="evidence" value="ECO:0007669"/>
    <property type="project" value="UniProtKB-UniRule"/>
</dbReference>
<feature type="binding site" evidence="12">
    <location>
        <begin position="15"/>
        <end position="22"/>
    </location>
    <ligand>
        <name>ATP</name>
        <dbReference type="ChEBI" id="CHEBI:30616"/>
    </ligand>
</feature>
<evidence type="ECO:0000256" key="8">
    <source>
        <dbReference type="ARBA" id="ARBA00022840"/>
    </source>
</evidence>
<dbReference type="InterPro" id="IPR039430">
    <property type="entry name" value="Thymidylate_kin-like_dom"/>
</dbReference>
<dbReference type="CDD" id="cd01672">
    <property type="entry name" value="TMPK"/>
    <property type="match status" value="1"/>
</dbReference>
<keyword evidence="15" id="KW-1185">Reference proteome</keyword>
<dbReference type="PANTHER" id="PTHR10344">
    <property type="entry name" value="THYMIDYLATE KINASE"/>
    <property type="match status" value="1"/>
</dbReference>
<keyword evidence="6 12" id="KW-0547">Nucleotide-binding</keyword>
<evidence type="ECO:0000313" key="14">
    <source>
        <dbReference type="EMBL" id="PQA50900.1"/>
    </source>
</evidence>
<dbReference type="EMBL" id="PTQZ01000015">
    <property type="protein sequence ID" value="PQA50900.1"/>
    <property type="molecule type" value="Genomic_DNA"/>
</dbReference>
<comment type="caution">
    <text evidence="14">The sequence shown here is derived from an EMBL/GenBank/DDBJ whole genome shotgun (WGS) entry which is preliminary data.</text>
</comment>
<dbReference type="RefSeq" id="WP_105191129.1">
    <property type="nucleotide sequence ID" value="NZ_PTQZ01000015.1"/>
</dbReference>
<dbReference type="PANTHER" id="PTHR10344:SF4">
    <property type="entry name" value="UMP-CMP KINASE 2, MITOCHONDRIAL"/>
    <property type="match status" value="1"/>
</dbReference>
<evidence type="ECO:0000256" key="4">
    <source>
        <dbReference type="ARBA" id="ARBA00022679"/>
    </source>
</evidence>
<protein>
    <recommendedName>
        <fullName evidence="3 12">Thymidylate kinase</fullName>
        <ecNumber evidence="2 12">2.7.4.9</ecNumber>
    </recommendedName>
    <alternativeName>
        <fullName evidence="9 12">dTMP kinase</fullName>
    </alternativeName>
</protein>
<comment type="function">
    <text evidence="11 12">Phosphorylation of dTMP to form dTDP in both de novo and salvage pathways of dTTP synthesis.</text>
</comment>
<feature type="domain" description="Thymidylate kinase-like" evidence="13">
    <location>
        <begin position="13"/>
        <end position="201"/>
    </location>
</feature>
<dbReference type="FunFam" id="3.40.50.300:FF:000225">
    <property type="entry name" value="Thymidylate kinase"/>
    <property type="match status" value="1"/>
</dbReference>
<dbReference type="SUPFAM" id="SSF52540">
    <property type="entry name" value="P-loop containing nucleoside triphosphate hydrolases"/>
    <property type="match status" value="1"/>
</dbReference>
<dbReference type="Pfam" id="PF02223">
    <property type="entry name" value="Thymidylate_kin"/>
    <property type="match status" value="1"/>
</dbReference>
<keyword evidence="4 12" id="KW-0808">Transferase</keyword>
<dbReference type="HAMAP" id="MF_00165">
    <property type="entry name" value="Thymidylate_kinase"/>
    <property type="match status" value="1"/>
</dbReference>
<evidence type="ECO:0000256" key="12">
    <source>
        <dbReference type="HAMAP-Rule" id="MF_00165"/>
    </source>
</evidence>
<keyword evidence="5 12" id="KW-0545">Nucleotide biosynthesis</keyword>
<dbReference type="GO" id="GO:0005829">
    <property type="term" value="C:cytosol"/>
    <property type="evidence" value="ECO:0007669"/>
    <property type="project" value="TreeGrafter"/>
</dbReference>
<dbReference type="InterPro" id="IPR018094">
    <property type="entry name" value="Thymidylate_kinase"/>
</dbReference>
<name>A0A2P6AUQ6_9GAMM</name>
<reference evidence="15" key="1">
    <citation type="submission" date="2018-02" db="EMBL/GenBank/DDBJ databases">
        <title>Genome sequencing of Solimonas sp. HR-BB.</title>
        <authorList>
            <person name="Lee Y."/>
            <person name="Jeon C.O."/>
        </authorList>
    </citation>
    <scope>NUCLEOTIDE SEQUENCE [LARGE SCALE GENOMIC DNA]</scope>
    <source>
        <strain evidence="15">HR-E</strain>
    </source>
</reference>
<comment type="catalytic activity">
    <reaction evidence="10 12">
        <text>dTMP + ATP = dTDP + ADP</text>
        <dbReference type="Rhea" id="RHEA:13517"/>
        <dbReference type="ChEBI" id="CHEBI:30616"/>
        <dbReference type="ChEBI" id="CHEBI:58369"/>
        <dbReference type="ChEBI" id="CHEBI:63528"/>
        <dbReference type="ChEBI" id="CHEBI:456216"/>
        <dbReference type="EC" id="2.7.4.9"/>
    </reaction>
</comment>
<keyword evidence="7 12" id="KW-0418">Kinase</keyword>
<dbReference type="InterPro" id="IPR027417">
    <property type="entry name" value="P-loop_NTPase"/>
</dbReference>
<organism evidence="14 15">
    <name type="scientific">Amnimonas aquatica</name>
    <dbReference type="NCBI Taxonomy" id="2094561"/>
    <lineage>
        <taxon>Bacteria</taxon>
        <taxon>Pseudomonadati</taxon>
        <taxon>Pseudomonadota</taxon>
        <taxon>Gammaproteobacteria</taxon>
        <taxon>Moraxellales</taxon>
        <taxon>Moraxellaceae</taxon>
        <taxon>Amnimonas</taxon>
    </lineage>
</organism>
<dbReference type="Proteomes" id="UP000243900">
    <property type="component" value="Unassembled WGS sequence"/>
</dbReference>
<dbReference type="GO" id="GO:0006233">
    <property type="term" value="P:dTDP biosynthetic process"/>
    <property type="evidence" value="ECO:0007669"/>
    <property type="project" value="InterPro"/>
</dbReference>
<dbReference type="GO" id="GO:0006227">
    <property type="term" value="P:dUDP biosynthetic process"/>
    <property type="evidence" value="ECO:0007669"/>
    <property type="project" value="TreeGrafter"/>
</dbReference>
<dbReference type="EC" id="2.7.4.9" evidence="2 12"/>
<dbReference type="Gene3D" id="3.40.50.300">
    <property type="entry name" value="P-loop containing nucleotide triphosphate hydrolases"/>
    <property type="match status" value="1"/>
</dbReference>
<evidence type="ECO:0000256" key="9">
    <source>
        <dbReference type="ARBA" id="ARBA00029962"/>
    </source>
</evidence>
<comment type="similarity">
    <text evidence="1 12">Belongs to the thymidylate kinase family.</text>
</comment>
<evidence type="ECO:0000313" key="15">
    <source>
        <dbReference type="Proteomes" id="UP000243900"/>
    </source>
</evidence>
<evidence type="ECO:0000256" key="1">
    <source>
        <dbReference type="ARBA" id="ARBA00009776"/>
    </source>
</evidence>
<dbReference type="OrthoDB" id="9774907at2"/>
<accession>A0A2P6AUQ6</accession>
<sequence length="221" mass="23406">MTNLPLTARLITLEGGEGVGKSTNMAFVAERLRATGREVVVTREPGGTPLAEEIRGLLLAPRDEAVAPDAELLLLFAARAQHWQTLMLPALERGAWVLCDRFIDATHAYQGGGRGLPAATIAALEQLVLQGRLPGLTLLLDAPVGTGMARAASRGAADRFEQEQAAFFERIRAGYLARAAADPARVRVIDAVQPLAQVQQQLSGELAHYLSAVAPGAEGQA</sequence>
<dbReference type="NCBIfam" id="TIGR00041">
    <property type="entry name" value="DTMP_kinase"/>
    <property type="match status" value="1"/>
</dbReference>
<evidence type="ECO:0000256" key="10">
    <source>
        <dbReference type="ARBA" id="ARBA00048743"/>
    </source>
</evidence>
<proteinExistence type="inferred from homology"/>
<evidence type="ECO:0000256" key="11">
    <source>
        <dbReference type="ARBA" id="ARBA00057735"/>
    </source>
</evidence>
<evidence type="ECO:0000256" key="3">
    <source>
        <dbReference type="ARBA" id="ARBA00017144"/>
    </source>
</evidence>
<evidence type="ECO:0000256" key="2">
    <source>
        <dbReference type="ARBA" id="ARBA00012980"/>
    </source>
</evidence>